<keyword evidence="2" id="KW-1185">Reference proteome</keyword>
<dbReference type="EnsemblPlants" id="OPUNC05G17100.1">
    <property type="protein sequence ID" value="OPUNC05G17100.1"/>
    <property type="gene ID" value="OPUNC05G17100"/>
</dbReference>
<dbReference type="Proteomes" id="UP000026962">
    <property type="component" value="Chromosome 5"/>
</dbReference>
<accession>A0A0E0L3H5</accession>
<dbReference type="Gramene" id="OPUNC05G17100.1">
    <property type="protein sequence ID" value="OPUNC05G17100.1"/>
    <property type="gene ID" value="OPUNC05G17100"/>
</dbReference>
<protein>
    <submittedName>
        <fullName evidence="1">Uncharacterized protein</fullName>
    </submittedName>
</protein>
<name>A0A0E0L3H5_ORYPU</name>
<evidence type="ECO:0000313" key="1">
    <source>
        <dbReference type="EnsemblPlants" id="OPUNC05G17100.1"/>
    </source>
</evidence>
<sequence length="133" mass="15129">MRAGQAQDTALRATQTRDDGFASRRLLPPLSWVPVESWRWQGRTQEERKNGWRLVVVRGTRSSTLEDLVRGTKLKTGAAVRCEINSAPAFYVPLVICSVVRVVIPPFKSLLIFGAKKKFTYFIFDLLNKLSYL</sequence>
<evidence type="ECO:0000313" key="2">
    <source>
        <dbReference type="Proteomes" id="UP000026962"/>
    </source>
</evidence>
<dbReference type="AlphaFoldDB" id="A0A0E0L3H5"/>
<reference evidence="1" key="2">
    <citation type="submission" date="2018-05" db="EMBL/GenBank/DDBJ databases">
        <title>OpunRS2 (Oryza punctata Reference Sequence Version 2).</title>
        <authorList>
            <person name="Zhang J."/>
            <person name="Kudrna D."/>
            <person name="Lee S."/>
            <person name="Talag J."/>
            <person name="Welchert J."/>
            <person name="Wing R.A."/>
        </authorList>
    </citation>
    <scope>NUCLEOTIDE SEQUENCE [LARGE SCALE GENOMIC DNA]</scope>
</reference>
<proteinExistence type="predicted"/>
<reference evidence="1" key="1">
    <citation type="submission" date="2015-04" db="UniProtKB">
        <authorList>
            <consortium name="EnsemblPlants"/>
        </authorList>
    </citation>
    <scope>IDENTIFICATION</scope>
</reference>
<dbReference type="HOGENOM" id="CLU_1910068_0_0_1"/>
<organism evidence="1">
    <name type="scientific">Oryza punctata</name>
    <name type="common">Red rice</name>
    <dbReference type="NCBI Taxonomy" id="4537"/>
    <lineage>
        <taxon>Eukaryota</taxon>
        <taxon>Viridiplantae</taxon>
        <taxon>Streptophyta</taxon>
        <taxon>Embryophyta</taxon>
        <taxon>Tracheophyta</taxon>
        <taxon>Spermatophyta</taxon>
        <taxon>Magnoliopsida</taxon>
        <taxon>Liliopsida</taxon>
        <taxon>Poales</taxon>
        <taxon>Poaceae</taxon>
        <taxon>BOP clade</taxon>
        <taxon>Oryzoideae</taxon>
        <taxon>Oryzeae</taxon>
        <taxon>Oryzinae</taxon>
        <taxon>Oryza</taxon>
    </lineage>
</organism>